<evidence type="ECO:0000256" key="1">
    <source>
        <dbReference type="ARBA" id="ARBA00007957"/>
    </source>
</evidence>
<evidence type="ECO:0000256" key="4">
    <source>
        <dbReference type="ARBA" id="ARBA00023015"/>
    </source>
</evidence>
<dbReference type="GO" id="GO:0045892">
    <property type="term" value="P:negative regulation of DNA-templated transcription"/>
    <property type="evidence" value="ECO:0007669"/>
    <property type="project" value="TreeGrafter"/>
</dbReference>
<dbReference type="PANTHER" id="PTHR33202">
    <property type="entry name" value="ZINC UPTAKE REGULATION PROTEIN"/>
    <property type="match status" value="1"/>
</dbReference>
<protein>
    <submittedName>
        <fullName evidence="8">Fe2+ or Zn2+ uptake regulation protein</fullName>
    </submittedName>
</protein>
<keyword evidence="9" id="KW-1185">Reference proteome</keyword>
<comment type="similarity">
    <text evidence="1">Belongs to the Fur family.</text>
</comment>
<dbReference type="GO" id="GO:0008270">
    <property type="term" value="F:zinc ion binding"/>
    <property type="evidence" value="ECO:0007669"/>
    <property type="project" value="TreeGrafter"/>
</dbReference>
<feature type="binding site" evidence="7">
    <location>
        <position position="140"/>
    </location>
    <ligand>
        <name>Zn(2+)</name>
        <dbReference type="ChEBI" id="CHEBI:29105"/>
    </ligand>
</feature>
<evidence type="ECO:0000313" key="9">
    <source>
        <dbReference type="Proteomes" id="UP000190285"/>
    </source>
</evidence>
<keyword evidence="2" id="KW-0678">Repressor</keyword>
<keyword evidence="3 7" id="KW-0862">Zinc</keyword>
<sequence>MDPRIERIQNILKEYNYKITEGRKEIIEIFVHYDDRHLKVNTIYDLIKDKISLPTVYRTIEILKHTGIINEIVINEERYYELKIYSRKCFHIHFKCDKCNTIYDCYDSWMMVKLLDEKEKIEKQYNTIIYDIVVILNGVCNKCRR</sequence>
<evidence type="ECO:0000256" key="5">
    <source>
        <dbReference type="ARBA" id="ARBA00023125"/>
    </source>
</evidence>
<evidence type="ECO:0000256" key="2">
    <source>
        <dbReference type="ARBA" id="ARBA00022491"/>
    </source>
</evidence>
<evidence type="ECO:0000256" key="3">
    <source>
        <dbReference type="ARBA" id="ARBA00022833"/>
    </source>
</evidence>
<evidence type="ECO:0000256" key="6">
    <source>
        <dbReference type="ARBA" id="ARBA00023163"/>
    </source>
</evidence>
<dbReference type="GO" id="GO:0000976">
    <property type="term" value="F:transcription cis-regulatory region binding"/>
    <property type="evidence" value="ECO:0007669"/>
    <property type="project" value="TreeGrafter"/>
</dbReference>
<dbReference type="InterPro" id="IPR036390">
    <property type="entry name" value="WH_DNA-bd_sf"/>
</dbReference>
<dbReference type="STRING" id="36842.SAMN02194393_01824"/>
<reference evidence="8 9" key="1">
    <citation type="submission" date="2017-02" db="EMBL/GenBank/DDBJ databases">
        <authorList>
            <person name="Peterson S.W."/>
        </authorList>
    </citation>
    <scope>NUCLEOTIDE SEQUENCE [LARGE SCALE GENOMIC DNA]</scope>
    <source>
        <strain evidence="8 9">M1</strain>
    </source>
</reference>
<dbReference type="InterPro" id="IPR002481">
    <property type="entry name" value="FUR"/>
</dbReference>
<dbReference type="InterPro" id="IPR043135">
    <property type="entry name" value="Fur_C"/>
</dbReference>
<proteinExistence type="inferred from homology"/>
<dbReference type="CDD" id="cd07153">
    <property type="entry name" value="Fur_like"/>
    <property type="match status" value="1"/>
</dbReference>
<feature type="binding site" evidence="7">
    <location>
        <position position="96"/>
    </location>
    <ligand>
        <name>Zn(2+)</name>
        <dbReference type="ChEBI" id="CHEBI:29105"/>
    </ligand>
</feature>
<keyword evidence="5" id="KW-0238">DNA-binding</keyword>
<dbReference type="Gene3D" id="3.30.1490.190">
    <property type="match status" value="1"/>
</dbReference>
<feature type="binding site" evidence="7">
    <location>
        <position position="99"/>
    </location>
    <ligand>
        <name>Zn(2+)</name>
        <dbReference type="ChEBI" id="CHEBI:29105"/>
    </ligand>
</feature>
<evidence type="ECO:0000256" key="7">
    <source>
        <dbReference type="PIRSR" id="PIRSR602481-1"/>
    </source>
</evidence>
<dbReference type="AlphaFoldDB" id="A0A1T5KHH4"/>
<dbReference type="InterPro" id="IPR036388">
    <property type="entry name" value="WH-like_DNA-bd_sf"/>
</dbReference>
<keyword evidence="4" id="KW-0805">Transcription regulation</keyword>
<keyword evidence="6" id="KW-0804">Transcription</keyword>
<dbReference type="Proteomes" id="UP000190285">
    <property type="component" value="Unassembled WGS sequence"/>
</dbReference>
<dbReference type="GO" id="GO:0003700">
    <property type="term" value="F:DNA-binding transcription factor activity"/>
    <property type="evidence" value="ECO:0007669"/>
    <property type="project" value="InterPro"/>
</dbReference>
<dbReference type="SUPFAM" id="SSF46785">
    <property type="entry name" value="Winged helix' DNA-binding domain"/>
    <property type="match status" value="1"/>
</dbReference>
<dbReference type="EMBL" id="FUZT01000004">
    <property type="protein sequence ID" value="SKC63182.1"/>
    <property type="molecule type" value="Genomic_DNA"/>
</dbReference>
<feature type="binding site" evidence="7">
    <location>
        <position position="143"/>
    </location>
    <ligand>
        <name>Zn(2+)</name>
        <dbReference type="ChEBI" id="CHEBI:29105"/>
    </ligand>
</feature>
<dbReference type="GO" id="GO:1900376">
    <property type="term" value="P:regulation of secondary metabolite biosynthetic process"/>
    <property type="evidence" value="ECO:0007669"/>
    <property type="project" value="TreeGrafter"/>
</dbReference>
<accession>A0A1T5KHH4</accession>
<evidence type="ECO:0000313" key="8">
    <source>
        <dbReference type="EMBL" id="SKC63182.1"/>
    </source>
</evidence>
<gene>
    <name evidence="8" type="ORF">SAMN02194393_01824</name>
</gene>
<organism evidence="8 9">
    <name type="scientific">Maledivibacter halophilus</name>
    <dbReference type="NCBI Taxonomy" id="36842"/>
    <lineage>
        <taxon>Bacteria</taxon>
        <taxon>Bacillati</taxon>
        <taxon>Bacillota</taxon>
        <taxon>Clostridia</taxon>
        <taxon>Peptostreptococcales</taxon>
        <taxon>Caminicellaceae</taxon>
        <taxon>Maledivibacter</taxon>
    </lineage>
</organism>
<dbReference type="Pfam" id="PF01475">
    <property type="entry name" value="FUR"/>
    <property type="match status" value="1"/>
</dbReference>
<comment type="cofactor">
    <cofactor evidence="7">
        <name>Zn(2+)</name>
        <dbReference type="ChEBI" id="CHEBI:29105"/>
    </cofactor>
    <text evidence="7">Binds 1 zinc ion per subunit.</text>
</comment>
<dbReference type="PANTHER" id="PTHR33202:SF7">
    <property type="entry name" value="FERRIC UPTAKE REGULATION PROTEIN"/>
    <property type="match status" value="1"/>
</dbReference>
<dbReference type="RefSeq" id="WP_170917338.1">
    <property type="nucleotide sequence ID" value="NZ_FUZT01000004.1"/>
</dbReference>
<keyword evidence="7" id="KW-0479">Metal-binding</keyword>
<dbReference type="Gene3D" id="1.10.10.10">
    <property type="entry name" value="Winged helix-like DNA-binding domain superfamily/Winged helix DNA-binding domain"/>
    <property type="match status" value="1"/>
</dbReference>
<name>A0A1T5KHH4_9FIRM</name>